<proteinExistence type="predicted"/>
<sequence length="82" mass="9247">MRSREEMLNVCARDEAPLFHDMRGSVNKVSVAGVSPRLVPPQWGSHADNVARWHVVESVRAPWRVKESRALVMRNTIGVSLI</sequence>
<comment type="caution">
    <text evidence="1">The sequence shown here is derived from an EMBL/GenBank/DDBJ whole genome shotgun (WGS) entry which is preliminary data.</text>
</comment>
<dbReference type="Proteomes" id="UP000634136">
    <property type="component" value="Unassembled WGS sequence"/>
</dbReference>
<gene>
    <name evidence="1" type="ORF">G2W53_041810</name>
</gene>
<evidence type="ECO:0000313" key="1">
    <source>
        <dbReference type="EMBL" id="KAF7802699.1"/>
    </source>
</evidence>
<reference evidence="1" key="1">
    <citation type="submission" date="2020-09" db="EMBL/GenBank/DDBJ databases">
        <title>Genome-Enabled Discovery of Anthraquinone Biosynthesis in Senna tora.</title>
        <authorList>
            <person name="Kang S.-H."/>
            <person name="Pandey R.P."/>
            <person name="Lee C.-M."/>
            <person name="Sim J.-S."/>
            <person name="Jeong J.-T."/>
            <person name="Choi B.-S."/>
            <person name="Jung M."/>
            <person name="Ginzburg D."/>
            <person name="Zhao K."/>
            <person name="Won S.Y."/>
            <person name="Oh T.-J."/>
            <person name="Yu Y."/>
            <person name="Kim N.-H."/>
            <person name="Lee O.R."/>
            <person name="Lee T.-H."/>
            <person name="Bashyal P."/>
            <person name="Kim T.-S."/>
            <person name="Lee W.-H."/>
            <person name="Kawkins C."/>
            <person name="Kim C.-K."/>
            <person name="Kim J.S."/>
            <person name="Ahn B.O."/>
            <person name="Rhee S.Y."/>
            <person name="Sohng J.K."/>
        </authorList>
    </citation>
    <scope>NUCLEOTIDE SEQUENCE</scope>
    <source>
        <tissue evidence="1">Leaf</tissue>
    </source>
</reference>
<keyword evidence="2" id="KW-1185">Reference proteome</keyword>
<evidence type="ECO:0000313" key="2">
    <source>
        <dbReference type="Proteomes" id="UP000634136"/>
    </source>
</evidence>
<dbReference type="EMBL" id="JAAIUW010000013">
    <property type="protein sequence ID" value="KAF7802699.1"/>
    <property type="molecule type" value="Genomic_DNA"/>
</dbReference>
<protein>
    <submittedName>
        <fullName evidence="1">Uncharacterized protein</fullName>
    </submittedName>
</protein>
<dbReference type="AlphaFoldDB" id="A0A834W382"/>
<accession>A0A834W382</accession>
<name>A0A834W382_9FABA</name>
<organism evidence="1 2">
    <name type="scientific">Senna tora</name>
    <dbReference type="NCBI Taxonomy" id="362788"/>
    <lineage>
        <taxon>Eukaryota</taxon>
        <taxon>Viridiplantae</taxon>
        <taxon>Streptophyta</taxon>
        <taxon>Embryophyta</taxon>
        <taxon>Tracheophyta</taxon>
        <taxon>Spermatophyta</taxon>
        <taxon>Magnoliopsida</taxon>
        <taxon>eudicotyledons</taxon>
        <taxon>Gunneridae</taxon>
        <taxon>Pentapetalae</taxon>
        <taxon>rosids</taxon>
        <taxon>fabids</taxon>
        <taxon>Fabales</taxon>
        <taxon>Fabaceae</taxon>
        <taxon>Caesalpinioideae</taxon>
        <taxon>Cassia clade</taxon>
        <taxon>Senna</taxon>
    </lineage>
</organism>